<comment type="similarity">
    <text evidence="1 4">Belongs to the thiolase-like superfamily. Thiolase family.</text>
</comment>
<evidence type="ECO:0000256" key="2">
    <source>
        <dbReference type="ARBA" id="ARBA00022679"/>
    </source>
</evidence>
<dbReference type="InterPro" id="IPR020616">
    <property type="entry name" value="Thiolase_N"/>
</dbReference>
<sequence>MTGVKIVAALRSAVAPRGGALARLDLHELASPVLRSLIGAVGLSPDDVDEVVLGNALGGGGNPARMVALAAGLAERVAGLSIDRQCCGGLDALVISSTMITSGLADVVVAGGVESYSRRPLRLRTDPDGGEPVAYDRPPFAPWPALDPPMDAAADALAAELGITREMQDLWAVESHRKARAADLAAEIVPIGGVDRDSFTRDLPLRLAARAPSLAGTITAANSAVAADGVGLCLLVSDRVSARIKCKGLTYRGGITLGGRPERPGAAPVVAMKRVLSNAGLSPDELTVAEIMEAFAAQAIACTRGVGIDPAIVNPGGGALARGHPIGASGAINAVRLFHELQRRGGTGIAAIAAAGGLGTAVLMSLS</sequence>
<dbReference type="PROSITE" id="PS00737">
    <property type="entry name" value="THIOLASE_2"/>
    <property type="match status" value="1"/>
</dbReference>
<evidence type="ECO:0000313" key="8">
    <source>
        <dbReference type="Proteomes" id="UP001269144"/>
    </source>
</evidence>
<dbReference type="Proteomes" id="UP001269144">
    <property type="component" value="Unassembled WGS sequence"/>
</dbReference>
<dbReference type="InterPro" id="IPR020613">
    <property type="entry name" value="Thiolase_CS"/>
</dbReference>
<name>A0ABU2HYF0_9RHOB</name>
<feature type="domain" description="Thiolase N-terminal" evidence="5">
    <location>
        <begin position="4"/>
        <end position="237"/>
    </location>
</feature>
<dbReference type="PIRSF" id="PIRSF000429">
    <property type="entry name" value="Ac-CoA_Ac_transf"/>
    <property type="match status" value="1"/>
</dbReference>
<dbReference type="PANTHER" id="PTHR18919">
    <property type="entry name" value="ACETYL-COA C-ACYLTRANSFERASE"/>
    <property type="match status" value="1"/>
</dbReference>
<dbReference type="NCBIfam" id="TIGR01930">
    <property type="entry name" value="AcCoA-C-Actrans"/>
    <property type="match status" value="1"/>
</dbReference>
<dbReference type="Pfam" id="PF00108">
    <property type="entry name" value="Thiolase_N"/>
    <property type="match status" value="1"/>
</dbReference>
<accession>A0ABU2HYF0</accession>
<organism evidence="7 8">
    <name type="scientific">Paracoccus aurantius</name>
    <dbReference type="NCBI Taxonomy" id="3073814"/>
    <lineage>
        <taxon>Bacteria</taxon>
        <taxon>Pseudomonadati</taxon>
        <taxon>Pseudomonadota</taxon>
        <taxon>Alphaproteobacteria</taxon>
        <taxon>Rhodobacterales</taxon>
        <taxon>Paracoccaceae</taxon>
        <taxon>Paracoccus</taxon>
    </lineage>
</organism>
<reference evidence="8" key="1">
    <citation type="submission" date="2023-07" db="EMBL/GenBank/DDBJ databases">
        <title>Paracoccus sp. MBLB3053 whole genome sequence.</title>
        <authorList>
            <person name="Hwang C.Y."/>
            <person name="Cho E.-S."/>
            <person name="Seo M.-J."/>
        </authorList>
    </citation>
    <scope>NUCLEOTIDE SEQUENCE [LARGE SCALE GENOMIC DNA]</scope>
    <source>
        <strain evidence="8">MBLB3053</strain>
    </source>
</reference>
<dbReference type="SUPFAM" id="SSF53901">
    <property type="entry name" value="Thiolase-like"/>
    <property type="match status" value="2"/>
</dbReference>
<evidence type="ECO:0000259" key="5">
    <source>
        <dbReference type="Pfam" id="PF00108"/>
    </source>
</evidence>
<comment type="caution">
    <text evidence="7">The sequence shown here is derived from an EMBL/GenBank/DDBJ whole genome shotgun (WGS) entry which is preliminary data.</text>
</comment>
<protein>
    <submittedName>
        <fullName evidence="7">Thiolase family protein</fullName>
        <ecNumber evidence="7">2.3.1.-</ecNumber>
    </submittedName>
</protein>
<evidence type="ECO:0000256" key="1">
    <source>
        <dbReference type="ARBA" id="ARBA00010982"/>
    </source>
</evidence>
<keyword evidence="8" id="KW-1185">Reference proteome</keyword>
<evidence type="ECO:0000256" key="3">
    <source>
        <dbReference type="ARBA" id="ARBA00023315"/>
    </source>
</evidence>
<evidence type="ECO:0000313" key="7">
    <source>
        <dbReference type="EMBL" id="MDS9470073.1"/>
    </source>
</evidence>
<evidence type="ECO:0000259" key="6">
    <source>
        <dbReference type="Pfam" id="PF02803"/>
    </source>
</evidence>
<keyword evidence="3 4" id="KW-0012">Acyltransferase</keyword>
<gene>
    <name evidence="7" type="ORF">RGQ15_21205</name>
</gene>
<dbReference type="EMBL" id="JAVQLW010000005">
    <property type="protein sequence ID" value="MDS9470073.1"/>
    <property type="molecule type" value="Genomic_DNA"/>
</dbReference>
<keyword evidence="2 4" id="KW-0808">Transferase</keyword>
<dbReference type="InterPro" id="IPR002155">
    <property type="entry name" value="Thiolase"/>
</dbReference>
<dbReference type="CDD" id="cd00751">
    <property type="entry name" value="thiolase"/>
    <property type="match status" value="1"/>
</dbReference>
<dbReference type="GO" id="GO:0016746">
    <property type="term" value="F:acyltransferase activity"/>
    <property type="evidence" value="ECO:0007669"/>
    <property type="project" value="UniProtKB-KW"/>
</dbReference>
<dbReference type="Pfam" id="PF02803">
    <property type="entry name" value="Thiolase_C"/>
    <property type="match status" value="1"/>
</dbReference>
<dbReference type="PANTHER" id="PTHR18919:SF107">
    <property type="entry name" value="ACETYL-COA ACETYLTRANSFERASE, CYTOSOLIC"/>
    <property type="match status" value="1"/>
</dbReference>
<dbReference type="Gene3D" id="3.40.47.10">
    <property type="match status" value="2"/>
</dbReference>
<feature type="domain" description="Thiolase C-terminal" evidence="6">
    <location>
        <begin position="256"/>
        <end position="364"/>
    </location>
</feature>
<evidence type="ECO:0000256" key="4">
    <source>
        <dbReference type="RuleBase" id="RU003557"/>
    </source>
</evidence>
<dbReference type="InterPro" id="IPR020617">
    <property type="entry name" value="Thiolase_C"/>
</dbReference>
<dbReference type="InterPro" id="IPR016039">
    <property type="entry name" value="Thiolase-like"/>
</dbReference>
<dbReference type="EC" id="2.3.1.-" evidence="7"/>
<dbReference type="RefSeq" id="WP_311162872.1">
    <property type="nucleotide sequence ID" value="NZ_JAVQLW010000005.1"/>
</dbReference>
<proteinExistence type="inferred from homology"/>